<comment type="caution">
    <text evidence="12">The sequence shown here is derived from an EMBL/GenBank/DDBJ whole genome shotgun (WGS) entry which is preliminary data.</text>
</comment>
<evidence type="ECO:0000313" key="13">
    <source>
        <dbReference type="Proteomes" id="UP001500604"/>
    </source>
</evidence>
<reference evidence="13" key="1">
    <citation type="journal article" date="2019" name="Int. J. Syst. Evol. Microbiol.">
        <title>The Global Catalogue of Microorganisms (GCM) 10K type strain sequencing project: providing services to taxonomists for standard genome sequencing and annotation.</title>
        <authorList>
            <consortium name="The Broad Institute Genomics Platform"/>
            <consortium name="The Broad Institute Genome Sequencing Center for Infectious Disease"/>
            <person name="Wu L."/>
            <person name="Ma J."/>
        </authorList>
    </citation>
    <scope>NUCLEOTIDE SEQUENCE [LARGE SCALE GENOMIC DNA]</scope>
    <source>
        <strain evidence="13">JCM 17805</strain>
    </source>
</reference>
<evidence type="ECO:0000256" key="9">
    <source>
        <dbReference type="ARBA" id="ARBA00042299"/>
    </source>
</evidence>
<dbReference type="EC" id="1.5.1.50" evidence="7"/>
<keyword evidence="2" id="KW-0554">One-carbon metabolism</keyword>
<evidence type="ECO:0000256" key="8">
    <source>
        <dbReference type="ARBA" id="ARBA00039631"/>
    </source>
</evidence>
<accession>A0ABP8V611</accession>
<dbReference type="InterPro" id="IPR036291">
    <property type="entry name" value="NAD(P)-bd_dom_sf"/>
</dbReference>
<dbReference type="SUPFAM" id="SSF51735">
    <property type="entry name" value="NAD(P)-binding Rossmann-fold domains"/>
    <property type="match status" value="1"/>
</dbReference>
<comment type="catalytic activity">
    <reaction evidence="10">
        <text>(6S)-5,6,7,8-tetrahydrofolate + NADP(+) = 7,8-dihydrofolate + NADPH + H(+)</text>
        <dbReference type="Rhea" id="RHEA:15009"/>
        <dbReference type="ChEBI" id="CHEBI:15378"/>
        <dbReference type="ChEBI" id="CHEBI:57451"/>
        <dbReference type="ChEBI" id="CHEBI:57453"/>
        <dbReference type="ChEBI" id="CHEBI:57783"/>
        <dbReference type="ChEBI" id="CHEBI:58349"/>
        <dbReference type="EC" id="1.5.1.3"/>
    </reaction>
</comment>
<evidence type="ECO:0000256" key="3">
    <source>
        <dbReference type="ARBA" id="ARBA00022857"/>
    </source>
</evidence>
<evidence type="ECO:0000256" key="1">
    <source>
        <dbReference type="ARBA" id="ARBA00012856"/>
    </source>
</evidence>
<dbReference type="EMBL" id="BAABFL010000453">
    <property type="protein sequence ID" value="GAA4651480.1"/>
    <property type="molecule type" value="Genomic_DNA"/>
</dbReference>
<evidence type="ECO:0000256" key="11">
    <source>
        <dbReference type="ARBA" id="ARBA00049376"/>
    </source>
</evidence>
<evidence type="ECO:0000313" key="12">
    <source>
        <dbReference type="EMBL" id="GAA4651480.1"/>
    </source>
</evidence>
<dbReference type="RefSeq" id="WP_345197856.1">
    <property type="nucleotide sequence ID" value="NZ_BAABFL010000453.1"/>
</dbReference>
<dbReference type="PROSITE" id="PS00061">
    <property type="entry name" value="ADH_SHORT"/>
    <property type="match status" value="1"/>
</dbReference>
<dbReference type="InterPro" id="IPR020904">
    <property type="entry name" value="Sc_DH/Rdtase_CS"/>
</dbReference>
<keyword evidence="4" id="KW-0560">Oxidoreductase</keyword>
<dbReference type="Pfam" id="PF13561">
    <property type="entry name" value="adh_short_C2"/>
    <property type="match status" value="1"/>
</dbReference>
<dbReference type="PANTHER" id="PTHR43639">
    <property type="entry name" value="OXIDOREDUCTASE, SHORT-CHAIN DEHYDROGENASE/REDUCTASE FAMILY (AFU_ORTHOLOGUE AFUA_5G02870)"/>
    <property type="match status" value="1"/>
</dbReference>
<comment type="similarity">
    <text evidence="6">Belongs to the short-chain dehydrogenases/reductases (SDR) family. FolM subfamily.</text>
</comment>
<evidence type="ECO:0000256" key="7">
    <source>
        <dbReference type="ARBA" id="ARBA00039145"/>
    </source>
</evidence>
<dbReference type="Proteomes" id="UP001500604">
    <property type="component" value="Unassembled WGS sequence"/>
</dbReference>
<comment type="catalytic activity">
    <reaction evidence="11">
        <text>7,8-dihydromonapterin + NADPH + H(+) = 5,6,7,8-tetrahydromonapterin + NADP(+)</text>
        <dbReference type="Rhea" id="RHEA:34847"/>
        <dbReference type="ChEBI" id="CHEBI:15378"/>
        <dbReference type="ChEBI" id="CHEBI:57783"/>
        <dbReference type="ChEBI" id="CHEBI:58349"/>
        <dbReference type="ChEBI" id="CHEBI:71175"/>
        <dbReference type="ChEBI" id="CHEBI:71177"/>
        <dbReference type="EC" id="1.5.1.50"/>
    </reaction>
</comment>
<evidence type="ECO:0000256" key="10">
    <source>
        <dbReference type="ARBA" id="ARBA00048873"/>
    </source>
</evidence>
<dbReference type="NCBIfam" id="NF005066">
    <property type="entry name" value="PRK06483.1"/>
    <property type="match status" value="1"/>
</dbReference>
<gene>
    <name evidence="12" type="primary">folM</name>
    <name evidence="12" type="ORF">GCM10023116_37640</name>
</gene>
<dbReference type="PANTHER" id="PTHR43639:SF6">
    <property type="entry name" value="DIHYDROMONAPTERIN REDUCTASE"/>
    <property type="match status" value="1"/>
</dbReference>
<protein>
    <recommendedName>
        <fullName evidence="8">Dihydromonapterin reductase</fullName>
        <ecNumber evidence="1">1.5.1.3</ecNumber>
        <ecNumber evidence="7">1.5.1.50</ecNumber>
    </recommendedName>
    <alternativeName>
        <fullName evidence="9">Dihydrofolate reductase</fullName>
    </alternativeName>
</protein>
<evidence type="ECO:0000256" key="4">
    <source>
        <dbReference type="ARBA" id="ARBA00023002"/>
    </source>
</evidence>
<evidence type="ECO:0000256" key="6">
    <source>
        <dbReference type="ARBA" id="ARBA00038212"/>
    </source>
</evidence>
<dbReference type="EC" id="1.5.1.3" evidence="1"/>
<evidence type="ECO:0000256" key="2">
    <source>
        <dbReference type="ARBA" id="ARBA00022563"/>
    </source>
</evidence>
<proteinExistence type="inferred from homology"/>
<dbReference type="InterPro" id="IPR002347">
    <property type="entry name" value="SDR_fam"/>
</dbReference>
<evidence type="ECO:0000256" key="5">
    <source>
        <dbReference type="ARBA" id="ARBA00037508"/>
    </source>
</evidence>
<comment type="function">
    <text evidence="5">Catalyzes the reduction of dihydromonapterin to tetrahydromonapterin. Also has lower activity with dihydrofolate.</text>
</comment>
<keyword evidence="13" id="KW-1185">Reference proteome</keyword>
<dbReference type="Gene3D" id="3.40.50.720">
    <property type="entry name" value="NAD(P)-binding Rossmann-like Domain"/>
    <property type="match status" value="1"/>
</dbReference>
<dbReference type="PRINTS" id="PR00081">
    <property type="entry name" value="GDHRDH"/>
</dbReference>
<name>A0ABP8V611_9GAMM</name>
<organism evidence="12 13">
    <name type="scientific">Kistimonas scapharcae</name>
    <dbReference type="NCBI Taxonomy" id="1036133"/>
    <lineage>
        <taxon>Bacteria</taxon>
        <taxon>Pseudomonadati</taxon>
        <taxon>Pseudomonadota</taxon>
        <taxon>Gammaproteobacteria</taxon>
        <taxon>Oceanospirillales</taxon>
        <taxon>Endozoicomonadaceae</taxon>
        <taxon>Kistimonas</taxon>
    </lineage>
</organism>
<sequence length="254" mass="27982">MAETFRSPILITGGARRLGLYNARTLKRGGHPVIITYRTENDELEALQQEGIHTIKADFSSNENILAFIGRIQQETDSLRAIIHNASDFTPDVDSPLDTDTLASLFQVHMMAPWLINRGLRPLLENCDSGTADIIHMTDHNTRHGSATHAAYSATKAGLENMTASMARLFAPTIKVNAIAPYLIIMNEQDREAEKAGRLQTPPMGLAPGEQVIYQTVRFLLDNPYITGATIPVDGGMNLTHLPLPTTYNLMDSE</sequence>
<keyword evidence="3" id="KW-0521">NADP</keyword>